<name>A0A383CRU2_9ZZZZ</name>
<dbReference type="AlphaFoldDB" id="A0A383CRU2"/>
<protein>
    <submittedName>
        <fullName evidence="1">Uncharacterized protein</fullName>
    </submittedName>
</protein>
<feature type="non-terminal residue" evidence="1">
    <location>
        <position position="33"/>
    </location>
</feature>
<dbReference type="EMBL" id="UINC01211042">
    <property type="protein sequence ID" value="SVE34773.1"/>
    <property type="molecule type" value="Genomic_DNA"/>
</dbReference>
<gene>
    <name evidence="1" type="ORF">METZ01_LOCUS487627</name>
</gene>
<organism evidence="1">
    <name type="scientific">marine metagenome</name>
    <dbReference type="NCBI Taxonomy" id="408172"/>
    <lineage>
        <taxon>unclassified sequences</taxon>
        <taxon>metagenomes</taxon>
        <taxon>ecological metagenomes</taxon>
    </lineage>
</organism>
<feature type="non-terminal residue" evidence="1">
    <location>
        <position position="1"/>
    </location>
</feature>
<accession>A0A383CRU2</accession>
<proteinExistence type="predicted"/>
<evidence type="ECO:0000313" key="1">
    <source>
        <dbReference type="EMBL" id="SVE34773.1"/>
    </source>
</evidence>
<sequence length="33" mass="4040">RSNTFSKSSNWRRICRRWRRLSTPRIKSNTSSN</sequence>
<reference evidence="1" key="1">
    <citation type="submission" date="2018-05" db="EMBL/GenBank/DDBJ databases">
        <authorList>
            <person name="Lanie J.A."/>
            <person name="Ng W.-L."/>
            <person name="Kazmierczak K.M."/>
            <person name="Andrzejewski T.M."/>
            <person name="Davidsen T.M."/>
            <person name="Wayne K.J."/>
            <person name="Tettelin H."/>
            <person name="Glass J.I."/>
            <person name="Rusch D."/>
            <person name="Podicherti R."/>
            <person name="Tsui H.-C.T."/>
            <person name="Winkler M.E."/>
        </authorList>
    </citation>
    <scope>NUCLEOTIDE SEQUENCE</scope>
</reference>